<evidence type="ECO:0000256" key="8">
    <source>
        <dbReference type="ARBA" id="ARBA00022989"/>
    </source>
</evidence>
<dbReference type="Proteomes" id="UP000269221">
    <property type="component" value="Unassembled WGS sequence"/>
</dbReference>
<reference evidence="15 16" key="1">
    <citation type="submission" date="2018-07" db="EMBL/GenBank/DDBJ databases">
        <title>A high quality draft genome assembly of the barn swallow (H. rustica rustica).</title>
        <authorList>
            <person name="Formenti G."/>
            <person name="Chiara M."/>
            <person name="Poveda L."/>
            <person name="Francoijs K.-J."/>
            <person name="Bonisoli-Alquati A."/>
            <person name="Canova L."/>
            <person name="Gianfranceschi L."/>
            <person name="Horner D.S."/>
            <person name="Saino N."/>
        </authorList>
    </citation>
    <scope>NUCLEOTIDE SEQUENCE [LARGE SCALE GENOMIC DNA]</scope>
    <source>
        <strain evidence="15">Chelidonia</strain>
        <tissue evidence="15">Blood</tissue>
    </source>
</reference>
<evidence type="ECO:0000256" key="14">
    <source>
        <dbReference type="SAM" id="MobiDB-lite"/>
    </source>
</evidence>
<evidence type="ECO:0000313" key="15">
    <source>
        <dbReference type="EMBL" id="RMB97044.1"/>
    </source>
</evidence>
<evidence type="ECO:0000313" key="16">
    <source>
        <dbReference type="Proteomes" id="UP000269221"/>
    </source>
</evidence>
<dbReference type="PANTHER" id="PTHR10424">
    <property type="entry name" value="VIRAL ENVELOPE PROTEIN"/>
    <property type="match status" value="1"/>
</dbReference>
<feature type="region of interest" description="Disordered" evidence="14">
    <location>
        <begin position="152"/>
        <end position="190"/>
    </location>
</feature>
<feature type="compositionally biased region" description="Basic and acidic residues" evidence="14">
    <location>
        <begin position="166"/>
        <end position="181"/>
    </location>
</feature>
<keyword evidence="13" id="KW-0449">Lipoprotein</keyword>
<dbReference type="SUPFAM" id="SSF58069">
    <property type="entry name" value="Virus ectodomain"/>
    <property type="match status" value="1"/>
</dbReference>
<keyword evidence="9" id="KW-0472">Membrane</keyword>
<keyword evidence="16" id="KW-1185">Reference proteome</keyword>
<evidence type="ECO:0000256" key="3">
    <source>
        <dbReference type="ARBA" id="ARBA00004563"/>
    </source>
</evidence>
<evidence type="ECO:0000256" key="2">
    <source>
        <dbReference type="ARBA" id="ARBA00004531"/>
    </source>
</evidence>
<gene>
    <name evidence="15" type="ORF">DUI87_26491</name>
</gene>
<evidence type="ECO:0000256" key="10">
    <source>
        <dbReference type="ARBA" id="ARBA00023139"/>
    </source>
</evidence>
<evidence type="ECO:0000256" key="9">
    <source>
        <dbReference type="ARBA" id="ARBA00023136"/>
    </source>
</evidence>
<keyword evidence="10" id="KW-0564">Palmitate</keyword>
<dbReference type="EMBL" id="QRBI01000170">
    <property type="protein sequence ID" value="RMB97044.1"/>
    <property type="molecule type" value="Genomic_DNA"/>
</dbReference>
<evidence type="ECO:0000256" key="1">
    <source>
        <dbReference type="ARBA" id="ARBA00004402"/>
    </source>
</evidence>
<organism evidence="15 16">
    <name type="scientific">Hirundo rustica rustica</name>
    <dbReference type="NCBI Taxonomy" id="333673"/>
    <lineage>
        <taxon>Eukaryota</taxon>
        <taxon>Metazoa</taxon>
        <taxon>Chordata</taxon>
        <taxon>Craniata</taxon>
        <taxon>Vertebrata</taxon>
        <taxon>Euteleostomi</taxon>
        <taxon>Archelosauria</taxon>
        <taxon>Archosauria</taxon>
        <taxon>Dinosauria</taxon>
        <taxon>Saurischia</taxon>
        <taxon>Theropoda</taxon>
        <taxon>Coelurosauria</taxon>
        <taxon>Aves</taxon>
        <taxon>Neognathae</taxon>
        <taxon>Neoaves</taxon>
        <taxon>Telluraves</taxon>
        <taxon>Australaves</taxon>
        <taxon>Passeriformes</taxon>
        <taxon>Sylvioidea</taxon>
        <taxon>Hirundinidae</taxon>
        <taxon>Hirundo</taxon>
    </lineage>
</organism>
<keyword evidence="6" id="KW-0812">Transmembrane</keyword>
<dbReference type="InterPro" id="IPR012344">
    <property type="entry name" value="Matrix_HIV/RSV_N"/>
</dbReference>
<evidence type="ECO:0000256" key="11">
    <source>
        <dbReference type="ARBA" id="ARBA00023157"/>
    </source>
</evidence>
<protein>
    <submittedName>
        <fullName evidence="15">Uncharacterized protein</fullName>
    </submittedName>
</protein>
<evidence type="ECO:0000256" key="6">
    <source>
        <dbReference type="ARBA" id="ARBA00022692"/>
    </source>
</evidence>
<accession>A0A3M0J7Z2</accession>
<keyword evidence="11" id="KW-1015">Disulfide bond</keyword>
<proteinExistence type="predicted"/>
<evidence type="ECO:0000256" key="5">
    <source>
        <dbReference type="ARBA" id="ARBA00022581"/>
    </source>
</evidence>
<keyword evidence="8" id="KW-1133">Transmembrane helix</keyword>
<dbReference type="InterPro" id="IPR018154">
    <property type="entry name" value="TLV/ENV_coat_polyprotein"/>
</dbReference>
<keyword evidence="5" id="KW-0945">Host-virus interaction</keyword>
<keyword evidence="4" id="KW-1032">Host cell membrane</keyword>
<comment type="caution">
    <text evidence="15">The sequence shown here is derived from an EMBL/GenBank/DDBJ whole genome shotgun (WGS) entry which is preliminary data.</text>
</comment>
<evidence type="ECO:0000256" key="7">
    <source>
        <dbReference type="ARBA" id="ARBA00022870"/>
    </source>
</evidence>
<name>A0A3M0J7Z2_HIRRU</name>
<dbReference type="Gene3D" id="1.10.287.210">
    <property type="match status" value="1"/>
</dbReference>
<keyword evidence="7" id="KW-1043">Host membrane</keyword>
<comment type="subcellular location">
    <subcellularLocation>
        <location evidence="1">Host cell membrane</location>
        <topology evidence="1">Single-pass type I membrane protein</topology>
    </subcellularLocation>
    <subcellularLocation>
        <location evidence="2">Host endomembrane system</location>
        <topology evidence="2">Peripheral membrane protein</topology>
    </subcellularLocation>
    <subcellularLocation>
        <location evidence="3">Virion membrane</location>
        <topology evidence="3">Single-pass type I membrane protein</topology>
    </subcellularLocation>
</comment>
<keyword evidence="12" id="KW-0325">Glycoprotein</keyword>
<dbReference type="PANTHER" id="PTHR10424:SF81">
    <property type="entry name" value="ERVV2 PROTEIN"/>
    <property type="match status" value="1"/>
</dbReference>
<dbReference type="AlphaFoldDB" id="A0A3M0J7Z2"/>
<dbReference type="Pfam" id="PF00429">
    <property type="entry name" value="TLV_coat"/>
    <property type="match status" value="1"/>
</dbReference>
<dbReference type="Gene3D" id="1.10.150.90">
    <property type="entry name" value="Immunodeficiency lentiviruses, gag gene matrix protein p17"/>
    <property type="match status" value="1"/>
</dbReference>
<sequence length="190" mass="21160">MEALMKVISQFHKQWGIDCKAKDFSLAVTRLLQLSSIDRLVEILHPDIWDQCTKVLAEETMSSGSAKYRAAGTATGVSALVNQHQGFSQLQMTIDEDLLRIEKSISSLEESISSLSEFVLQNRRGLDLLLMQQGGLYATLREEKNAGFMQTIPESCKTPWPNGGKEWPREREGERPNKDGSSHGSISPHG</sequence>
<evidence type="ECO:0000256" key="4">
    <source>
        <dbReference type="ARBA" id="ARBA00022511"/>
    </source>
</evidence>
<evidence type="ECO:0000256" key="13">
    <source>
        <dbReference type="ARBA" id="ARBA00023288"/>
    </source>
</evidence>
<dbReference type="OrthoDB" id="9218411at2759"/>
<evidence type="ECO:0000256" key="12">
    <source>
        <dbReference type="ARBA" id="ARBA00023180"/>
    </source>
</evidence>